<reference evidence="2" key="1">
    <citation type="submission" date="2015-10" db="EMBL/GenBank/DDBJ databases">
        <authorList>
            <person name="Luecker S."/>
            <person name="Luecker S."/>
        </authorList>
    </citation>
    <scope>NUCLEOTIDE SEQUENCE [LARGE SCALE GENOMIC DNA]</scope>
</reference>
<dbReference type="STRING" id="1742973.COMA2_200015"/>
<sequence length="68" mass="7876">MHDCFYSWPMAETAYSPTPNSKSKLGVEDWPNRELGVMFKLIGELKVCHLAFGHNSHSQVREVLRDQR</sequence>
<dbReference type="AlphaFoldDB" id="A0A0S4LHF0"/>
<keyword evidence="2" id="KW-1185">Reference proteome</keyword>
<accession>A0A0S4LHF0</accession>
<name>A0A0S4LHF0_9BACT</name>
<proteinExistence type="predicted"/>
<gene>
    <name evidence="1" type="ORF">COMA2_200015</name>
</gene>
<evidence type="ECO:0000313" key="1">
    <source>
        <dbReference type="EMBL" id="CUS36008.1"/>
    </source>
</evidence>
<protein>
    <submittedName>
        <fullName evidence="1">Uncharacterized protein</fullName>
    </submittedName>
</protein>
<organism evidence="1 2">
    <name type="scientific">Candidatus Nitrospira nitrificans</name>
    <dbReference type="NCBI Taxonomy" id="1742973"/>
    <lineage>
        <taxon>Bacteria</taxon>
        <taxon>Pseudomonadati</taxon>
        <taxon>Nitrospirota</taxon>
        <taxon>Nitrospiria</taxon>
        <taxon>Nitrospirales</taxon>
        <taxon>Nitrospiraceae</taxon>
        <taxon>Nitrospira</taxon>
    </lineage>
</organism>
<evidence type="ECO:0000313" key="2">
    <source>
        <dbReference type="Proteomes" id="UP000198736"/>
    </source>
</evidence>
<dbReference type="EMBL" id="CZPZ01000013">
    <property type="protein sequence ID" value="CUS36008.1"/>
    <property type="molecule type" value="Genomic_DNA"/>
</dbReference>
<dbReference type="Proteomes" id="UP000198736">
    <property type="component" value="Unassembled WGS sequence"/>
</dbReference>